<sequence length="220" mass="24298">MADDGTSSNIAGVVVLDRHGKPVKLNGPIDVTWSHDVRIRRARGKKLRLFVEKEVTATRQGYQSARIPLDEQAHIDMAMRKSLRDSFSTLEHDSCPPFGKSTGSASGAASCSIGKQSRLSSYYKNTQDISRGPFDIDLARSRTQVQPHINVMLEKGHKEKLGIALAKWFHANDIPGRKKVCPYFHSTLNLAQQLGDGVPIPRGREIDIGYELCRHGGSHG</sequence>
<organism evidence="1">
    <name type="scientific">Zea mays</name>
    <name type="common">Maize</name>
    <dbReference type="NCBI Taxonomy" id="4577"/>
    <lineage>
        <taxon>Eukaryota</taxon>
        <taxon>Viridiplantae</taxon>
        <taxon>Streptophyta</taxon>
        <taxon>Embryophyta</taxon>
        <taxon>Tracheophyta</taxon>
        <taxon>Spermatophyta</taxon>
        <taxon>Magnoliopsida</taxon>
        <taxon>Liliopsida</taxon>
        <taxon>Poales</taxon>
        <taxon>Poaceae</taxon>
        <taxon>PACMAD clade</taxon>
        <taxon>Panicoideae</taxon>
        <taxon>Andropogonodae</taxon>
        <taxon>Andropogoneae</taxon>
        <taxon>Tripsacinae</taxon>
        <taxon>Zea</taxon>
    </lineage>
</organism>
<dbReference type="AlphaFoldDB" id="A0A1D6EMC1"/>
<dbReference type="PANTHER" id="PTHR46951:SF2">
    <property type="entry name" value="BED-TYPE DOMAIN-CONTAINING PROTEIN"/>
    <property type="match status" value="1"/>
</dbReference>
<name>A0A1D6EMC1_MAIZE</name>
<dbReference type="PANTHER" id="PTHR46951">
    <property type="entry name" value="BED-TYPE DOMAIN-CONTAINING PROTEIN"/>
    <property type="match status" value="1"/>
</dbReference>
<dbReference type="EMBL" id="CM007648">
    <property type="protein sequence ID" value="ONM21017.1"/>
    <property type="molecule type" value="Genomic_DNA"/>
</dbReference>
<accession>A0A1D6EMC1</accession>
<dbReference type="ExpressionAtlas" id="A0A1D6EMC1">
    <property type="expression patterns" value="baseline"/>
</dbReference>
<gene>
    <name evidence="1" type="ORF">ZEAMMB73_Zm00001d005400</name>
</gene>
<protein>
    <submittedName>
        <fullName evidence="1">Uncharacterized protein</fullName>
    </submittedName>
</protein>
<proteinExistence type="predicted"/>
<dbReference type="InParanoid" id="A0A1D6EMC1"/>
<reference evidence="1" key="1">
    <citation type="submission" date="2015-12" db="EMBL/GenBank/DDBJ databases">
        <title>Update maize B73 reference genome by single molecule sequencing technologies.</title>
        <authorList>
            <consortium name="Maize Genome Sequencing Project"/>
            <person name="Ware D."/>
        </authorList>
    </citation>
    <scope>NUCLEOTIDE SEQUENCE [LARGE SCALE GENOMIC DNA]</scope>
    <source>
        <tissue evidence="1">Seedling</tissue>
    </source>
</reference>
<evidence type="ECO:0000313" key="1">
    <source>
        <dbReference type="EMBL" id="ONM21017.1"/>
    </source>
</evidence>